<sequence>MIEAPVRGSVDADAAGRHARAMEPTEVFASPSAVTTALETTGYLADPGLATVTYLAHQLSRPLLLEGEPGTGKTALAEALAEVLGRPLIRLQCYEGIDATQALYDWDFPRQILHLRAVEALAAARARAVPVNGRSGDDLTDSAPAPPTAQDLEAELFDERFLLARPVLRALRESPCVLLVDEIDRADDEFEAFLLEVLSTWQVTIPELGTVAAARPPFVVLTSNRTRELHDALKRRCLYHWIDHPGLARELAIVRTRLPGVDPALCEQVVNLVQALRGQGELIKAPGVAETLDWARALAALGTSEVDVESAARTLGTAVKYREDAERVRQLLDKMLTR</sequence>
<comment type="caution">
    <text evidence="2">The sequence shown here is derived from an EMBL/GenBank/DDBJ whole genome shotgun (WGS) entry which is preliminary data.</text>
</comment>
<dbReference type="Gene3D" id="3.40.50.300">
    <property type="entry name" value="P-loop containing nucleotide triphosphate hydrolases"/>
    <property type="match status" value="1"/>
</dbReference>
<dbReference type="PANTHER" id="PTHR42759:SF1">
    <property type="entry name" value="MAGNESIUM-CHELATASE SUBUNIT CHLD"/>
    <property type="match status" value="1"/>
</dbReference>
<organism evidence="2 3">
    <name type="scientific">Georgenia soli</name>
    <dbReference type="NCBI Taxonomy" id="638953"/>
    <lineage>
        <taxon>Bacteria</taxon>
        <taxon>Bacillati</taxon>
        <taxon>Actinomycetota</taxon>
        <taxon>Actinomycetes</taxon>
        <taxon>Micrococcales</taxon>
        <taxon>Bogoriellaceae</taxon>
        <taxon>Georgenia</taxon>
    </lineage>
</organism>
<dbReference type="AlphaFoldDB" id="A0A2A9ES94"/>
<gene>
    <name evidence="2" type="ORF">ATJ97_3663</name>
</gene>
<dbReference type="CDD" id="cd00009">
    <property type="entry name" value="AAA"/>
    <property type="match status" value="1"/>
</dbReference>
<evidence type="ECO:0000259" key="1">
    <source>
        <dbReference type="SMART" id="SM00382"/>
    </source>
</evidence>
<proteinExistence type="predicted"/>
<dbReference type="InterPro" id="IPR050764">
    <property type="entry name" value="CbbQ/NirQ/NorQ/GpvN"/>
</dbReference>
<dbReference type="GO" id="GO:0016887">
    <property type="term" value="F:ATP hydrolysis activity"/>
    <property type="evidence" value="ECO:0007669"/>
    <property type="project" value="InterPro"/>
</dbReference>
<accession>A0A2A9ES94</accession>
<dbReference type="InterPro" id="IPR011704">
    <property type="entry name" value="ATPase_dyneun-rel_AAA"/>
</dbReference>
<dbReference type="Proteomes" id="UP000222106">
    <property type="component" value="Unassembled WGS sequence"/>
</dbReference>
<dbReference type="GO" id="GO:0005524">
    <property type="term" value="F:ATP binding"/>
    <property type="evidence" value="ECO:0007669"/>
    <property type="project" value="InterPro"/>
</dbReference>
<feature type="domain" description="AAA+ ATPase" evidence="1">
    <location>
        <begin position="59"/>
        <end position="257"/>
    </location>
</feature>
<dbReference type="SMART" id="SM00382">
    <property type="entry name" value="AAA"/>
    <property type="match status" value="1"/>
</dbReference>
<dbReference type="PANTHER" id="PTHR42759">
    <property type="entry name" value="MOXR FAMILY PROTEIN"/>
    <property type="match status" value="1"/>
</dbReference>
<reference evidence="2 3" key="1">
    <citation type="submission" date="2017-10" db="EMBL/GenBank/DDBJ databases">
        <title>Sequencing the genomes of 1000 actinobacteria strains.</title>
        <authorList>
            <person name="Klenk H.-P."/>
        </authorList>
    </citation>
    <scope>NUCLEOTIDE SEQUENCE [LARGE SCALE GENOMIC DNA]</scope>
    <source>
        <strain evidence="2 3">DSM 21838</strain>
    </source>
</reference>
<keyword evidence="3" id="KW-1185">Reference proteome</keyword>
<dbReference type="Pfam" id="PF07728">
    <property type="entry name" value="AAA_5"/>
    <property type="match status" value="1"/>
</dbReference>
<dbReference type="InterPro" id="IPR003593">
    <property type="entry name" value="AAA+_ATPase"/>
</dbReference>
<dbReference type="InterPro" id="IPR027417">
    <property type="entry name" value="P-loop_NTPase"/>
</dbReference>
<dbReference type="SUPFAM" id="SSF52540">
    <property type="entry name" value="P-loop containing nucleoside triphosphate hydrolases"/>
    <property type="match status" value="1"/>
</dbReference>
<dbReference type="EMBL" id="PDJI01000004">
    <property type="protein sequence ID" value="PFG41115.1"/>
    <property type="molecule type" value="Genomic_DNA"/>
</dbReference>
<evidence type="ECO:0000313" key="2">
    <source>
        <dbReference type="EMBL" id="PFG41115.1"/>
    </source>
</evidence>
<evidence type="ECO:0000313" key="3">
    <source>
        <dbReference type="Proteomes" id="UP000222106"/>
    </source>
</evidence>
<protein>
    <submittedName>
        <fullName evidence="2">MoxR-like ATPase</fullName>
    </submittedName>
</protein>
<name>A0A2A9ES94_9MICO</name>